<keyword evidence="2" id="KW-1185">Reference proteome</keyword>
<dbReference type="KEGG" id="pco:PHACADRAFT_249016"/>
<dbReference type="RefSeq" id="XP_007391493.1">
    <property type="nucleotide sequence ID" value="XM_007391431.1"/>
</dbReference>
<name>K5WIH9_PHACS</name>
<evidence type="ECO:0000313" key="1">
    <source>
        <dbReference type="EMBL" id="EKM58904.1"/>
    </source>
</evidence>
<dbReference type="Proteomes" id="UP000008370">
    <property type="component" value="Unassembled WGS sequence"/>
</dbReference>
<organism evidence="1 2">
    <name type="scientific">Phanerochaete carnosa (strain HHB-10118-sp)</name>
    <name type="common">White-rot fungus</name>
    <name type="synonym">Peniophora carnosa</name>
    <dbReference type="NCBI Taxonomy" id="650164"/>
    <lineage>
        <taxon>Eukaryota</taxon>
        <taxon>Fungi</taxon>
        <taxon>Dikarya</taxon>
        <taxon>Basidiomycota</taxon>
        <taxon>Agaricomycotina</taxon>
        <taxon>Agaricomycetes</taxon>
        <taxon>Polyporales</taxon>
        <taxon>Phanerochaetaceae</taxon>
        <taxon>Phanerochaete</taxon>
    </lineage>
</organism>
<dbReference type="HOGENOM" id="CLU_1750352_0_0_1"/>
<dbReference type="GeneID" id="18914533"/>
<accession>K5WIH9</accession>
<proteinExistence type="predicted"/>
<protein>
    <submittedName>
        <fullName evidence="1">Uncharacterized protein</fullName>
    </submittedName>
</protein>
<dbReference type="InParanoid" id="K5WIH9"/>
<dbReference type="EMBL" id="JH930469">
    <property type="protein sequence ID" value="EKM58904.1"/>
    <property type="molecule type" value="Genomic_DNA"/>
</dbReference>
<evidence type="ECO:0000313" key="2">
    <source>
        <dbReference type="Proteomes" id="UP000008370"/>
    </source>
</evidence>
<gene>
    <name evidence="1" type="ORF">PHACADRAFT_249016</name>
</gene>
<reference evidence="1 2" key="1">
    <citation type="journal article" date="2012" name="BMC Genomics">
        <title>Comparative genomics of the white-rot fungi, Phanerochaete carnosa and P. chrysosporium, to elucidate the genetic basis of the distinct wood types they colonize.</title>
        <authorList>
            <person name="Suzuki H."/>
            <person name="MacDonald J."/>
            <person name="Syed K."/>
            <person name="Salamov A."/>
            <person name="Hori C."/>
            <person name="Aerts A."/>
            <person name="Henrissat B."/>
            <person name="Wiebenga A."/>
            <person name="vanKuyk P.A."/>
            <person name="Barry K."/>
            <person name="Lindquist E."/>
            <person name="LaButti K."/>
            <person name="Lapidus A."/>
            <person name="Lucas S."/>
            <person name="Coutinho P."/>
            <person name="Gong Y."/>
            <person name="Samejima M."/>
            <person name="Mahadevan R."/>
            <person name="Abou-Zaid M."/>
            <person name="de Vries R.P."/>
            <person name="Igarashi K."/>
            <person name="Yadav J.S."/>
            <person name="Grigoriev I.V."/>
            <person name="Master E.R."/>
        </authorList>
    </citation>
    <scope>NUCLEOTIDE SEQUENCE [LARGE SCALE GENOMIC DNA]</scope>
    <source>
        <strain evidence="1 2">HHB-10118-sp</strain>
    </source>
</reference>
<sequence>MAPKHDMILPHTHNSNQASTQEMSALLLRQCKKRNGNTDTARTMLKLKELEVAVRLIVSTFPSIMNVRQKLVHLSLALGVHGRSISQPFTPTCCHSELLFAFQCVRVDCDDHARRDMGRRGRGASALRRTGGVLSGVATPGLFLGMPIH</sequence>
<dbReference type="AlphaFoldDB" id="K5WIH9"/>